<dbReference type="AlphaFoldDB" id="A0A5M8P335"/>
<dbReference type="Proteomes" id="UP000324575">
    <property type="component" value="Unassembled WGS sequence"/>
</dbReference>
<comment type="caution">
    <text evidence="1">The sequence shown here is derived from an EMBL/GenBank/DDBJ whole genome shotgun (WGS) entry which is preliminary data.</text>
</comment>
<dbReference type="EMBL" id="SNRX01000005">
    <property type="protein sequence ID" value="KAA6302821.1"/>
    <property type="molecule type" value="Genomic_DNA"/>
</dbReference>
<sequence length="132" mass="14958">MKVETEFTNEQIIDLLTTALEGGSNYWYYLNDEEVAKIRQRFKKGNTLSLSEKIGKAILEKECSVKVTDVEDGDELGILNEDTIRKGFSAMLKENSGSVQKEAIARIICDDYDDTDADVWFQMVIMGEIIYG</sequence>
<evidence type="ECO:0000313" key="1">
    <source>
        <dbReference type="EMBL" id="KAA6302821.1"/>
    </source>
</evidence>
<gene>
    <name evidence="1" type="ORF">EZS26_000991</name>
</gene>
<accession>A0A5M8P335</accession>
<name>A0A5M8P335_9BACT</name>
<organism evidence="1 2">
    <name type="scientific">Candidatus Ordinivivax streblomastigis</name>
    <dbReference type="NCBI Taxonomy" id="2540710"/>
    <lineage>
        <taxon>Bacteria</taxon>
        <taxon>Pseudomonadati</taxon>
        <taxon>Bacteroidota</taxon>
        <taxon>Bacteroidia</taxon>
        <taxon>Bacteroidales</taxon>
        <taxon>Candidatus Ordinivivax</taxon>
    </lineage>
</organism>
<proteinExistence type="predicted"/>
<reference evidence="1 2" key="1">
    <citation type="submission" date="2019-03" db="EMBL/GenBank/DDBJ databases">
        <title>Single cell metagenomics reveals metabolic interactions within the superorganism composed of flagellate Streblomastix strix and complex community of Bacteroidetes bacteria on its surface.</title>
        <authorList>
            <person name="Treitli S.C."/>
            <person name="Kolisko M."/>
            <person name="Husnik F."/>
            <person name="Keeling P."/>
            <person name="Hampl V."/>
        </authorList>
    </citation>
    <scope>NUCLEOTIDE SEQUENCE [LARGE SCALE GENOMIC DNA]</scope>
    <source>
        <strain evidence="1">St1</strain>
    </source>
</reference>
<protein>
    <submittedName>
        <fullName evidence="1">Uncharacterized protein</fullName>
    </submittedName>
</protein>
<evidence type="ECO:0000313" key="2">
    <source>
        <dbReference type="Proteomes" id="UP000324575"/>
    </source>
</evidence>